<dbReference type="Proteomes" id="UP000193144">
    <property type="component" value="Unassembled WGS sequence"/>
</dbReference>
<dbReference type="AlphaFoldDB" id="A0A1Y1YQR9"/>
<sequence length="114" mass="12213">MAQAVWRSLLVYSLLCREGAIIQGFQARCSTTQRWSLCGTSARILSAALDATANPSAFTIAHTTWQWSCALSSRSYPLFIKALSSPIVDVVGSIAGHTSLEASPTSVPSHRRGC</sequence>
<comment type="caution">
    <text evidence="2">The sequence shown here is derived from an EMBL/GenBank/DDBJ whole genome shotgun (WGS) entry which is preliminary data.</text>
</comment>
<keyword evidence="3" id="KW-1185">Reference proteome</keyword>
<feature type="chain" id="PRO_5012575961" description="Secreted protein" evidence="1">
    <location>
        <begin position="17"/>
        <end position="114"/>
    </location>
</feature>
<organism evidence="2 3">
    <name type="scientific">Clohesyomyces aquaticus</name>
    <dbReference type="NCBI Taxonomy" id="1231657"/>
    <lineage>
        <taxon>Eukaryota</taxon>
        <taxon>Fungi</taxon>
        <taxon>Dikarya</taxon>
        <taxon>Ascomycota</taxon>
        <taxon>Pezizomycotina</taxon>
        <taxon>Dothideomycetes</taxon>
        <taxon>Pleosporomycetidae</taxon>
        <taxon>Pleosporales</taxon>
        <taxon>Lindgomycetaceae</taxon>
        <taxon>Clohesyomyces</taxon>
    </lineage>
</organism>
<dbReference type="EMBL" id="MCFA01000184">
    <property type="protein sequence ID" value="ORY00372.1"/>
    <property type="molecule type" value="Genomic_DNA"/>
</dbReference>
<name>A0A1Y1YQR9_9PLEO</name>
<proteinExistence type="predicted"/>
<evidence type="ECO:0000256" key="1">
    <source>
        <dbReference type="SAM" id="SignalP"/>
    </source>
</evidence>
<reference evidence="2 3" key="1">
    <citation type="submission" date="2016-07" db="EMBL/GenBank/DDBJ databases">
        <title>Pervasive Adenine N6-methylation of Active Genes in Fungi.</title>
        <authorList>
            <consortium name="DOE Joint Genome Institute"/>
            <person name="Mondo S.J."/>
            <person name="Dannebaum R.O."/>
            <person name="Kuo R.C."/>
            <person name="Labutti K."/>
            <person name="Haridas S."/>
            <person name="Kuo A."/>
            <person name="Salamov A."/>
            <person name="Ahrendt S.R."/>
            <person name="Lipzen A."/>
            <person name="Sullivan W."/>
            <person name="Andreopoulos W.B."/>
            <person name="Clum A."/>
            <person name="Lindquist E."/>
            <person name="Daum C."/>
            <person name="Ramamoorthy G.K."/>
            <person name="Gryganskyi A."/>
            <person name="Culley D."/>
            <person name="Magnuson J.K."/>
            <person name="James T.Y."/>
            <person name="O'Malley M.A."/>
            <person name="Stajich J.E."/>
            <person name="Spatafora J.W."/>
            <person name="Visel A."/>
            <person name="Grigoriev I.V."/>
        </authorList>
    </citation>
    <scope>NUCLEOTIDE SEQUENCE [LARGE SCALE GENOMIC DNA]</scope>
    <source>
        <strain evidence="2 3">CBS 115471</strain>
    </source>
</reference>
<gene>
    <name evidence="2" type="ORF">BCR34DRAFT_113200</name>
</gene>
<feature type="signal peptide" evidence="1">
    <location>
        <begin position="1"/>
        <end position="16"/>
    </location>
</feature>
<evidence type="ECO:0000313" key="2">
    <source>
        <dbReference type="EMBL" id="ORY00372.1"/>
    </source>
</evidence>
<protein>
    <recommendedName>
        <fullName evidence="4">Secreted protein</fullName>
    </recommendedName>
</protein>
<evidence type="ECO:0008006" key="4">
    <source>
        <dbReference type="Google" id="ProtNLM"/>
    </source>
</evidence>
<evidence type="ECO:0000313" key="3">
    <source>
        <dbReference type="Proteomes" id="UP000193144"/>
    </source>
</evidence>
<accession>A0A1Y1YQR9</accession>
<keyword evidence="1" id="KW-0732">Signal</keyword>